<reference evidence="4" key="1">
    <citation type="journal article" date="2015" name="PLoS Genet.">
        <title>Genome Sequence and Transcriptome Analyses of Chrysochromulina tobin: Metabolic Tools for Enhanced Algal Fitness in the Prominent Order Prymnesiales (Haptophyceae).</title>
        <authorList>
            <person name="Hovde B.T."/>
            <person name="Deodato C.R."/>
            <person name="Hunsperger H.M."/>
            <person name="Ryken S.A."/>
            <person name="Yost W."/>
            <person name="Jha R.K."/>
            <person name="Patterson J."/>
            <person name="Monnat R.J. Jr."/>
            <person name="Barlow S.B."/>
            <person name="Starkenburg S.R."/>
            <person name="Cattolico R.A."/>
        </authorList>
    </citation>
    <scope>NUCLEOTIDE SEQUENCE</scope>
    <source>
        <strain evidence="4">CCMP291</strain>
    </source>
</reference>
<proteinExistence type="predicted"/>
<evidence type="ECO:0000313" key="3">
    <source>
        <dbReference type="EMBL" id="KOO29506.1"/>
    </source>
</evidence>
<organism evidence="3 4">
    <name type="scientific">Chrysochromulina tobinii</name>
    <dbReference type="NCBI Taxonomy" id="1460289"/>
    <lineage>
        <taxon>Eukaryota</taxon>
        <taxon>Haptista</taxon>
        <taxon>Haptophyta</taxon>
        <taxon>Prymnesiophyceae</taxon>
        <taxon>Prymnesiales</taxon>
        <taxon>Chrysochromulinaceae</taxon>
        <taxon>Chrysochromulina</taxon>
    </lineage>
</organism>
<accession>A0A0M0JSB2</accession>
<dbReference type="AlphaFoldDB" id="A0A0M0JSB2"/>
<feature type="coiled-coil region" evidence="1">
    <location>
        <begin position="93"/>
        <end position="123"/>
    </location>
</feature>
<protein>
    <submittedName>
        <fullName evidence="3">Uncharacterized protein</fullName>
    </submittedName>
</protein>
<evidence type="ECO:0000256" key="1">
    <source>
        <dbReference type="SAM" id="Coils"/>
    </source>
</evidence>
<feature type="chain" id="PRO_5005602132" evidence="2">
    <location>
        <begin position="18"/>
        <end position="175"/>
    </location>
</feature>
<evidence type="ECO:0000313" key="4">
    <source>
        <dbReference type="Proteomes" id="UP000037460"/>
    </source>
</evidence>
<feature type="signal peptide" evidence="2">
    <location>
        <begin position="1"/>
        <end position="17"/>
    </location>
</feature>
<name>A0A0M0JSB2_9EUKA</name>
<dbReference type="Proteomes" id="UP000037460">
    <property type="component" value="Unassembled WGS sequence"/>
</dbReference>
<sequence length="175" mass="18681">MMRIGFLFCVASSAAMSFQPRTASSRRDTLLAGAAAFLTTGSAAFAEETLSPAQQKIAAAKAASEAKLAGRGLKTPETKTLSIGIPLGGGSSTQDYFAEANELKEKRQELEEKIGNRKKTKSQSAQIETLRLMEKKARGQAQEALNRQAEIAAAKEAEKNAPPGLEKIIGLRLPF</sequence>
<gene>
    <name evidence="3" type="ORF">Ctob_010374</name>
</gene>
<keyword evidence="1" id="KW-0175">Coiled coil</keyword>
<evidence type="ECO:0000256" key="2">
    <source>
        <dbReference type="SAM" id="SignalP"/>
    </source>
</evidence>
<dbReference type="EMBL" id="JWZX01002405">
    <property type="protein sequence ID" value="KOO29506.1"/>
    <property type="molecule type" value="Genomic_DNA"/>
</dbReference>
<comment type="caution">
    <text evidence="3">The sequence shown here is derived from an EMBL/GenBank/DDBJ whole genome shotgun (WGS) entry which is preliminary data.</text>
</comment>
<keyword evidence="2" id="KW-0732">Signal</keyword>
<keyword evidence="4" id="KW-1185">Reference proteome</keyword>